<accession>A0AAW7Z2Y7</accession>
<protein>
    <submittedName>
        <fullName evidence="3">DUF3365 domain-containing protein</fullName>
    </submittedName>
</protein>
<dbReference type="RefSeq" id="WP_231751140.1">
    <property type="nucleotide sequence ID" value="NZ_CP015345.1"/>
</dbReference>
<feature type="chain" id="PRO_5043543956" evidence="1">
    <location>
        <begin position="29"/>
        <end position="212"/>
    </location>
</feature>
<feature type="signal peptide" evidence="1">
    <location>
        <begin position="1"/>
        <end position="28"/>
    </location>
</feature>
<evidence type="ECO:0000313" key="3">
    <source>
        <dbReference type="EMBL" id="MDO6576916.1"/>
    </source>
</evidence>
<organism evidence="3 4">
    <name type="scientific">Alteromonas stellipolaris</name>
    <dbReference type="NCBI Taxonomy" id="233316"/>
    <lineage>
        <taxon>Bacteria</taxon>
        <taxon>Pseudomonadati</taxon>
        <taxon>Pseudomonadota</taxon>
        <taxon>Gammaproteobacteria</taxon>
        <taxon>Alteromonadales</taxon>
        <taxon>Alteromonadaceae</taxon>
        <taxon>Alteromonas/Salinimonas group</taxon>
        <taxon>Alteromonas</taxon>
    </lineage>
</organism>
<evidence type="ECO:0000313" key="4">
    <source>
        <dbReference type="Proteomes" id="UP001170717"/>
    </source>
</evidence>
<evidence type="ECO:0000259" key="2">
    <source>
        <dbReference type="Pfam" id="PF11845"/>
    </source>
</evidence>
<keyword evidence="1" id="KW-0732">Signal</keyword>
<evidence type="ECO:0000256" key="1">
    <source>
        <dbReference type="SAM" id="SignalP"/>
    </source>
</evidence>
<feature type="domain" description="Tll0287-like" evidence="2">
    <location>
        <begin position="77"/>
        <end position="208"/>
    </location>
</feature>
<dbReference type="InterPro" id="IPR021796">
    <property type="entry name" value="Tll0287-like_dom"/>
</dbReference>
<name>A0AAW7Z2Y7_9ALTE</name>
<dbReference type="Pfam" id="PF11845">
    <property type="entry name" value="Tll0287-like"/>
    <property type="match status" value="1"/>
</dbReference>
<dbReference type="EMBL" id="JAUOQI010000003">
    <property type="protein sequence ID" value="MDO6576916.1"/>
    <property type="molecule type" value="Genomic_DNA"/>
</dbReference>
<comment type="caution">
    <text evidence="3">The sequence shown here is derived from an EMBL/GenBank/DDBJ whole genome shotgun (WGS) entry which is preliminary data.</text>
</comment>
<proteinExistence type="predicted"/>
<gene>
    <name evidence="3" type="ORF">Q4527_05900</name>
</gene>
<dbReference type="AlphaFoldDB" id="A0AAW7Z2Y7"/>
<sequence>MKMRLTAVVISGFFLSASLLIVLSTALAAEMPQPQDSIATQHATETTLAGPEDKLNQARSNAKALGGALKARLKQAISKGGLEAGVEECYVAAGPIAEALKKDGWTVGRTALRVRNQGNKPDAWEETKLHEFANALSKQLPMPLEASQWNEETGEFRYMSAIVTGQVCTACHGNNVAPAVIDIIKEKYPEDTATGFTPGSLRGAFTLTYSAE</sequence>
<dbReference type="Proteomes" id="UP001170717">
    <property type="component" value="Unassembled WGS sequence"/>
</dbReference>
<reference evidence="3" key="1">
    <citation type="submission" date="2023-07" db="EMBL/GenBank/DDBJ databases">
        <title>Genome content predicts the carbon catabolic preferences of heterotrophic bacteria.</title>
        <authorList>
            <person name="Gralka M."/>
        </authorList>
    </citation>
    <scope>NUCLEOTIDE SEQUENCE</scope>
    <source>
        <strain evidence="3">F2M12</strain>
    </source>
</reference>